<evidence type="ECO:0000256" key="1">
    <source>
        <dbReference type="SAM" id="MobiDB-lite"/>
    </source>
</evidence>
<feature type="compositionally biased region" description="Low complexity" evidence="1">
    <location>
        <begin position="216"/>
        <end position="226"/>
    </location>
</feature>
<sequence length="379" mass="43447">MINEGNVIPPDFISLNCRASGSMLLLTLRRNPLHFCFCLETAVRIFFKIESTLEKIEELSRLVMGRKKSEFSSDNPSNQSIDEELSTTEELDDNAMETTIVKTEDVDVRVSTEEVDEGKSDAPMVVLPKKRGRKPKHFHKIAKKHVVDQMGHGEIVVKRKRGRPRKYGIPNGTNQVPMSTREPIPRILLNTFQQDLPRRRRGRPRKYPLVLTTYDNTVANTNANSNNDDDDDNNESRLGSQVDRLASLVDRLENRINLDGLIDEDTDIESEQEVDKQIFLLQRNFNVKLDVKQDFKAIVKSYLEDLGAVQGCLIASVRSYKDTGRIILYEIWESEVEQLEFTKGSSSKIFEKEASEMLKSNTVVKNMSIPARWWQQRTS</sequence>
<accession>A0A812DR91</accession>
<dbReference type="Gene3D" id="3.30.70.100">
    <property type="match status" value="1"/>
</dbReference>
<dbReference type="PANTHER" id="PTHR12178">
    <property type="entry name" value="EF-HAND DOMAIN-CONTAINING PROTEIN"/>
    <property type="match status" value="1"/>
</dbReference>
<gene>
    <name evidence="2" type="ORF">SPHA_57629</name>
</gene>
<protein>
    <recommendedName>
        <fullName evidence="4">ABM domain-containing protein</fullName>
    </recommendedName>
</protein>
<dbReference type="InterPro" id="IPR011008">
    <property type="entry name" value="Dimeric_a/b-barrel"/>
</dbReference>
<dbReference type="GO" id="GO:0005737">
    <property type="term" value="C:cytoplasm"/>
    <property type="evidence" value="ECO:0007669"/>
    <property type="project" value="TreeGrafter"/>
</dbReference>
<feature type="region of interest" description="Disordered" evidence="1">
    <location>
        <begin position="67"/>
        <end position="92"/>
    </location>
</feature>
<dbReference type="Proteomes" id="UP000597762">
    <property type="component" value="Unassembled WGS sequence"/>
</dbReference>
<evidence type="ECO:0000313" key="3">
    <source>
        <dbReference type="Proteomes" id="UP000597762"/>
    </source>
</evidence>
<reference evidence="2" key="1">
    <citation type="submission" date="2021-01" db="EMBL/GenBank/DDBJ databases">
        <authorList>
            <person name="Li R."/>
            <person name="Bekaert M."/>
        </authorList>
    </citation>
    <scope>NUCLEOTIDE SEQUENCE</scope>
    <source>
        <strain evidence="2">Farmed</strain>
    </source>
</reference>
<proteinExistence type="predicted"/>
<name>A0A812DR91_ACAPH</name>
<organism evidence="2 3">
    <name type="scientific">Acanthosepion pharaonis</name>
    <name type="common">Pharaoh cuttlefish</name>
    <name type="synonym">Sepia pharaonis</name>
    <dbReference type="NCBI Taxonomy" id="158019"/>
    <lineage>
        <taxon>Eukaryota</taxon>
        <taxon>Metazoa</taxon>
        <taxon>Spiralia</taxon>
        <taxon>Lophotrochozoa</taxon>
        <taxon>Mollusca</taxon>
        <taxon>Cephalopoda</taxon>
        <taxon>Coleoidea</taxon>
        <taxon>Decapodiformes</taxon>
        <taxon>Sepiida</taxon>
        <taxon>Sepiina</taxon>
        <taxon>Sepiidae</taxon>
        <taxon>Acanthosepion</taxon>
    </lineage>
</organism>
<feature type="region of interest" description="Disordered" evidence="1">
    <location>
        <begin position="216"/>
        <end position="237"/>
    </location>
</feature>
<dbReference type="GO" id="GO:0042984">
    <property type="term" value="P:regulation of amyloid precursor protein biosynthetic process"/>
    <property type="evidence" value="ECO:0007669"/>
    <property type="project" value="TreeGrafter"/>
</dbReference>
<dbReference type="EMBL" id="CAHIKZ030003891">
    <property type="protein sequence ID" value="CAE1305156.1"/>
    <property type="molecule type" value="Genomic_DNA"/>
</dbReference>
<keyword evidence="3" id="KW-1185">Reference proteome</keyword>
<comment type="caution">
    <text evidence="2">The sequence shown here is derived from an EMBL/GenBank/DDBJ whole genome shotgun (WGS) entry which is preliminary data.</text>
</comment>
<dbReference type="SUPFAM" id="SSF54909">
    <property type="entry name" value="Dimeric alpha+beta barrel"/>
    <property type="match status" value="1"/>
</dbReference>
<evidence type="ECO:0000313" key="2">
    <source>
        <dbReference type="EMBL" id="CAE1305156.1"/>
    </source>
</evidence>
<dbReference type="OrthoDB" id="289247at2759"/>
<dbReference type="PANTHER" id="PTHR12178:SF10">
    <property type="entry name" value="N-TERMINAL EF-HAND CALCIUM-BINDING PROTEIN 1-LIKE ISOFORM X1"/>
    <property type="match status" value="1"/>
</dbReference>
<dbReference type="InterPro" id="IPR039862">
    <property type="entry name" value="NECAB1/2/3"/>
</dbReference>
<evidence type="ECO:0008006" key="4">
    <source>
        <dbReference type="Google" id="ProtNLM"/>
    </source>
</evidence>
<dbReference type="AlphaFoldDB" id="A0A812DR91"/>
<feature type="compositionally biased region" description="Acidic residues" evidence="1">
    <location>
        <begin position="81"/>
        <end position="92"/>
    </location>
</feature>